<accession>A0A1D8K5G0</accession>
<dbReference type="Proteomes" id="UP000095342">
    <property type="component" value="Chromosome"/>
</dbReference>
<organism evidence="6 7">
    <name type="scientific">Acidihalobacter aeolianus</name>
    <dbReference type="NCBI Taxonomy" id="2792603"/>
    <lineage>
        <taxon>Bacteria</taxon>
        <taxon>Pseudomonadati</taxon>
        <taxon>Pseudomonadota</taxon>
        <taxon>Gammaproteobacteria</taxon>
        <taxon>Chromatiales</taxon>
        <taxon>Ectothiorhodospiraceae</taxon>
        <taxon>Acidihalobacter</taxon>
    </lineage>
</organism>
<dbReference type="SUPFAM" id="SSF52540">
    <property type="entry name" value="P-loop containing nucleoside triphosphate hydrolases"/>
    <property type="match status" value="1"/>
</dbReference>
<dbReference type="InterPro" id="IPR027417">
    <property type="entry name" value="P-loop_NTPase"/>
</dbReference>
<dbReference type="InterPro" id="IPR050474">
    <property type="entry name" value="Hel308_SKI2-like"/>
</dbReference>
<sequence length="293" mass="32956">MALSAQLVDLEDREVSEVDDADVIVLTPEKADLLLRIGADLIESVALVVVDEAHHLEAGTRGALLELYLWRLKSLLANRCRFVFLSAVAPNIGAISKWIDKNGDAAVYNNRATRMRVGIYKTVGSGASSRGQIRYADGSVCELDVKPEKSIQKGICQLAEFLQRAGPVLIVAKGKRECEKIAKELESWLSGHDSLRSLNSDELQSDTCVALDASLEREMYADVELRQFIKSRIAYHHAGLPPTVRMGVERAIRERHVDYVLNPYFRMQPSTWFVNISYRHMNKLQRLCFLNKN</sequence>
<gene>
    <name evidence="6" type="ORF">BJI67_03155</name>
</gene>
<evidence type="ECO:0000259" key="5">
    <source>
        <dbReference type="PROSITE" id="PS51192"/>
    </source>
</evidence>
<dbReference type="GO" id="GO:0004386">
    <property type="term" value="F:helicase activity"/>
    <property type="evidence" value="ECO:0007669"/>
    <property type="project" value="UniProtKB-KW"/>
</dbReference>
<dbReference type="AlphaFoldDB" id="A0A1D8K5G0"/>
<dbReference type="PROSITE" id="PS51192">
    <property type="entry name" value="HELICASE_ATP_BIND_1"/>
    <property type="match status" value="1"/>
</dbReference>
<dbReference type="PANTHER" id="PTHR47961">
    <property type="entry name" value="DNA POLYMERASE THETA, PUTATIVE (AFU_ORTHOLOGUE AFUA_1G05260)-RELATED"/>
    <property type="match status" value="1"/>
</dbReference>
<dbReference type="GO" id="GO:0016787">
    <property type="term" value="F:hydrolase activity"/>
    <property type="evidence" value="ECO:0007669"/>
    <property type="project" value="UniProtKB-KW"/>
</dbReference>
<dbReference type="Gene3D" id="3.40.50.300">
    <property type="entry name" value="P-loop containing nucleotide triphosphate hydrolases"/>
    <property type="match status" value="2"/>
</dbReference>
<dbReference type="InterPro" id="IPR011545">
    <property type="entry name" value="DEAD/DEAH_box_helicase_dom"/>
</dbReference>
<keyword evidence="1" id="KW-0547">Nucleotide-binding</keyword>
<protein>
    <recommendedName>
        <fullName evidence="5">Helicase ATP-binding domain-containing protein</fullName>
    </recommendedName>
</protein>
<keyword evidence="4" id="KW-0067">ATP-binding</keyword>
<evidence type="ECO:0000256" key="3">
    <source>
        <dbReference type="ARBA" id="ARBA00022806"/>
    </source>
</evidence>
<dbReference type="InterPro" id="IPR014001">
    <property type="entry name" value="Helicase_ATP-bd"/>
</dbReference>
<evidence type="ECO:0000256" key="2">
    <source>
        <dbReference type="ARBA" id="ARBA00022801"/>
    </source>
</evidence>
<keyword evidence="2" id="KW-0378">Hydrolase</keyword>
<evidence type="ECO:0000256" key="4">
    <source>
        <dbReference type="ARBA" id="ARBA00022840"/>
    </source>
</evidence>
<dbReference type="PANTHER" id="PTHR47961:SF6">
    <property type="entry name" value="DNA-DIRECTED DNA POLYMERASE"/>
    <property type="match status" value="1"/>
</dbReference>
<dbReference type="Pfam" id="PF00270">
    <property type="entry name" value="DEAD"/>
    <property type="match status" value="1"/>
</dbReference>
<evidence type="ECO:0000313" key="6">
    <source>
        <dbReference type="EMBL" id="AOV16199.1"/>
    </source>
</evidence>
<feature type="domain" description="Helicase ATP-binding" evidence="5">
    <location>
        <begin position="1"/>
        <end position="91"/>
    </location>
</feature>
<evidence type="ECO:0000313" key="7">
    <source>
        <dbReference type="Proteomes" id="UP000095342"/>
    </source>
</evidence>
<dbReference type="GO" id="GO:0003676">
    <property type="term" value="F:nucleic acid binding"/>
    <property type="evidence" value="ECO:0007669"/>
    <property type="project" value="InterPro"/>
</dbReference>
<proteinExistence type="predicted"/>
<dbReference type="GO" id="GO:0005524">
    <property type="term" value="F:ATP binding"/>
    <property type="evidence" value="ECO:0007669"/>
    <property type="project" value="UniProtKB-KW"/>
</dbReference>
<reference evidence="6 7" key="1">
    <citation type="submission" date="2016-09" db="EMBL/GenBank/DDBJ databases">
        <title>Acidihalobacter prosperus V6 (DSM14174).</title>
        <authorList>
            <person name="Khaleque H.N."/>
            <person name="Ramsay J.P."/>
            <person name="Murphy R.J.T."/>
            <person name="Kaksonen A.H."/>
            <person name="Boxall N.J."/>
            <person name="Watkin E.L.J."/>
        </authorList>
    </citation>
    <scope>NUCLEOTIDE SEQUENCE [LARGE SCALE GENOMIC DNA]</scope>
    <source>
        <strain evidence="6 7">V6</strain>
    </source>
</reference>
<name>A0A1D8K5G0_9GAMM</name>
<dbReference type="KEGG" id="aaeo:BJI67_03155"/>
<keyword evidence="3" id="KW-0347">Helicase</keyword>
<keyword evidence="7" id="KW-1185">Reference proteome</keyword>
<dbReference type="EMBL" id="CP017448">
    <property type="protein sequence ID" value="AOV16199.1"/>
    <property type="molecule type" value="Genomic_DNA"/>
</dbReference>
<evidence type="ECO:0000256" key="1">
    <source>
        <dbReference type="ARBA" id="ARBA00022741"/>
    </source>
</evidence>